<keyword evidence="2" id="KW-0378">Hydrolase</keyword>
<sequence length="442" mass="49328">MDHAPPPASASPSRRVRRFKRFIILLTLALVAGTIASFRVGRFYAVQGANAARTAVVRWVTGLGPDRSEIEADWARKRRRAVEGTTEVLTKFYDGTDEKMRALFRTAGMDPEHGLVRYGRADQTFLLSSQVFEPDDQGRSYRLRPNTRSVWLRQVTLHNGPFGLFQVIDAPAQRQAAGEAGAIVDEPSITTTNSWGLRGPEPDPTAPLRGVVLGDSFMQGMFNGDDQTPPVYLTAQLWKLEGVRVSVANTGHIGYSPEQYYYALREYGERMKPHFVVVSVCPNDFGEGFDILKGRADWLDEAAYWIDLIFGWCRSHDAICVLVPVPTYPQVESSRKDGFYPGLVNNIFPGPPANYCDPLERFLDENLQFRKQAKETGASMARSPLYNRHIDDDHFSPKGADVWAEYVARRVSLLMATSGRSASPSPPGPKVTSRPSSTEPRR</sequence>
<dbReference type="Proteomes" id="UP001216907">
    <property type="component" value="Unassembled WGS sequence"/>
</dbReference>
<proteinExistence type="predicted"/>
<comment type="caution">
    <text evidence="2">The sequence shown here is derived from an EMBL/GenBank/DDBJ whole genome shotgun (WGS) entry which is preliminary data.</text>
</comment>
<dbReference type="EMBL" id="JARRAG010000001">
    <property type="protein sequence ID" value="MDG3003480.1"/>
    <property type="molecule type" value="Genomic_DNA"/>
</dbReference>
<evidence type="ECO:0000313" key="3">
    <source>
        <dbReference type="Proteomes" id="UP001216907"/>
    </source>
</evidence>
<dbReference type="InterPro" id="IPR036514">
    <property type="entry name" value="SGNH_hydro_sf"/>
</dbReference>
<dbReference type="RefSeq" id="WP_277859830.1">
    <property type="nucleotide sequence ID" value="NZ_JARRAG010000001.1"/>
</dbReference>
<keyword evidence="3" id="KW-1185">Reference proteome</keyword>
<dbReference type="SUPFAM" id="SSF52266">
    <property type="entry name" value="SGNH hydrolase"/>
    <property type="match status" value="1"/>
</dbReference>
<name>A0ABT6F7A8_9BACT</name>
<protein>
    <submittedName>
        <fullName evidence="2">SGNH/GDSL hydrolase family protein</fullName>
    </submittedName>
</protein>
<dbReference type="GO" id="GO:0016787">
    <property type="term" value="F:hydrolase activity"/>
    <property type="evidence" value="ECO:0007669"/>
    <property type="project" value="UniProtKB-KW"/>
</dbReference>
<feature type="region of interest" description="Disordered" evidence="1">
    <location>
        <begin position="417"/>
        <end position="442"/>
    </location>
</feature>
<dbReference type="Gene3D" id="3.40.50.1110">
    <property type="entry name" value="SGNH hydrolase"/>
    <property type="match status" value="1"/>
</dbReference>
<feature type="compositionally biased region" description="Polar residues" evidence="1">
    <location>
        <begin position="433"/>
        <end position="442"/>
    </location>
</feature>
<evidence type="ECO:0000313" key="2">
    <source>
        <dbReference type="EMBL" id="MDG3003480.1"/>
    </source>
</evidence>
<gene>
    <name evidence="2" type="ORF">PZE19_06860</name>
</gene>
<evidence type="ECO:0000256" key="1">
    <source>
        <dbReference type="SAM" id="MobiDB-lite"/>
    </source>
</evidence>
<accession>A0ABT6F7A8</accession>
<dbReference type="CDD" id="cd00229">
    <property type="entry name" value="SGNH_hydrolase"/>
    <property type="match status" value="1"/>
</dbReference>
<organism evidence="2 3">
    <name type="scientific">Paludisphaera mucosa</name>
    <dbReference type="NCBI Taxonomy" id="3030827"/>
    <lineage>
        <taxon>Bacteria</taxon>
        <taxon>Pseudomonadati</taxon>
        <taxon>Planctomycetota</taxon>
        <taxon>Planctomycetia</taxon>
        <taxon>Isosphaerales</taxon>
        <taxon>Isosphaeraceae</taxon>
        <taxon>Paludisphaera</taxon>
    </lineage>
</organism>
<reference evidence="2 3" key="1">
    <citation type="submission" date="2023-03" db="EMBL/GenBank/DDBJ databases">
        <title>Paludisphaera mucosa sp. nov. a novel planctomycete from northern fen.</title>
        <authorList>
            <person name="Ivanova A."/>
        </authorList>
    </citation>
    <scope>NUCLEOTIDE SEQUENCE [LARGE SCALE GENOMIC DNA]</scope>
    <source>
        <strain evidence="2 3">Pla2</strain>
    </source>
</reference>